<dbReference type="RefSeq" id="WP_274260520.1">
    <property type="nucleotide sequence ID" value="NZ_CP117884.1"/>
</dbReference>
<reference evidence="1 2" key="1">
    <citation type="submission" date="2023-02" db="EMBL/GenBank/DDBJ databases">
        <title>Genome sequence of Lacticaseibacillus sp. KACC 23028.</title>
        <authorList>
            <person name="Kim S."/>
            <person name="Heo J."/>
            <person name="Kwon S.-W."/>
        </authorList>
    </citation>
    <scope>NUCLEOTIDE SEQUENCE [LARGE SCALE GENOMIC DNA]</scope>
    <source>
        <strain evidence="1 2">KACC 23028</strain>
    </source>
</reference>
<evidence type="ECO:0000313" key="1">
    <source>
        <dbReference type="EMBL" id="WDF82808.1"/>
    </source>
</evidence>
<accession>A0ABY7WTM0</accession>
<sequence length="56" mass="6612">MDKFKIGDLVNAKLGNRMMVGTVIYLDKKHAQYLIRFGAAQQLYYKEDQLTPYERK</sequence>
<protein>
    <submittedName>
        <fullName evidence="1">Uncharacterized protein</fullName>
    </submittedName>
</protein>
<organism evidence="1 2">
    <name type="scientific">Lacticaseibacillus pabuli</name>
    <dbReference type="NCBI Taxonomy" id="3025672"/>
    <lineage>
        <taxon>Bacteria</taxon>
        <taxon>Bacillati</taxon>
        <taxon>Bacillota</taxon>
        <taxon>Bacilli</taxon>
        <taxon>Lactobacillales</taxon>
        <taxon>Lactobacillaceae</taxon>
        <taxon>Lacticaseibacillus</taxon>
    </lineage>
</organism>
<proteinExistence type="predicted"/>
<name>A0ABY7WTM0_9LACO</name>
<keyword evidence="2" id="KW-1185">Reference proteome</keyword>
<dbReference type="Proteomes" id="UP001220377">
    <property type="component" value="Chromosome"/>
</dbReference>
<evidence type="ECO:0000313" key="2">
    <source>
        <dbReference type="Proteomes" id="UP001220377"/>
    </source>
</evidence>
<gene>
    <name evidence="1" type="ORF">PQ472_00780</name>
</gene>
<dbReference type="EMBL" id="CP117884">
    <property type="protein sequence ID" value="WDF82808.1"/>
    <property type="molecule type" value="Genomic_DNA"/>
</dbReference>